<protein>
    <submittedName>
        <fullName evidence="2">Uncharacterized protein</fullName>
    </submittedName>
</protein>
<feature type="region of interest" description="Disordered" evidence="1">
    <location>
        <begin position="149"/>
        <end position="181"/>
    </location>
</feature>
<sequence length="416" mass="46242">MAIKGIISKQPRMWFQLLVPETTTASNKQVADPIRSSQEEKVGFKPCRTGKCGSGGRTGGGGVLQEFAAIIISEVLGNWVVVEAGGRYHSLLDLPSATPHPSKGYAHGTNCKPIAKHVAPNTLEYAKAREKLRLPSGETWQVITQMSKKLSEKLSRDSETSDVDSLEREKRATDVKDTSATFSSQKPLAVGKVRGHGVRREMRRDELGRRESKFLLFPAKEEGIGGLGMKRKPCKIPDRTVPCRVHMSKLIISKKENNLHNRLELINCEYESESEAKRSKLAEAAMNHRLFTMRLPKKASNEFEVMVEGRVRYCWRSNEGGDLWGFRGGSGEGGGKGIGPEKRHSRNSEEAATDNGGGVEECSWGNCPEALKVDQNDETFPGDASRRHCQASNRLPFSNPRFWKHQCLAPVRLFRT</sequence>
<name>A0A4P9W9N7_9FUNG</name>
<accession>A0A4P9W9N7</accession>
<feature type="compositionally biased region" description="Basic and acidic residues" evidence="1">
    <location>
        <begin position="149"/>
        <end position="177"/>
    </location>
</feature>
<feature type="region of interest" description="Disordered" evidence="1">
    <location>
        <begin position="326"/>
        <end position="358"/>
    </location>
</feature>
<proteinExistence type="predicted"/>
<feature type="compositionally biased region" description="Basic and acidic residues" evidence="1">
    <location>
        <begin position="339"/>
        <end position="349"/>
    </location>
</feature>
<reference evidence="3" key="1">
    <citation type="journal article" date="2018" name="Nat. Microbiol.">
        <title>Leveraging single-cell genomics to expand the fungal tree of life.</title>
        <authorList>
            <person name="Ahrendt S.R."/>
            <person name="Quandt C.A."/>
            <person name="Ciobanu D."/>
            <person name="Clum A."/>
            <person name="Salamov A."/>
            <person name="Andreopoulos B."/>
            <person name="Cheng J.F."/>
            <person name="Woyke T."/>
            <person name="Pelin A."/>
            <person name="Henrissat B."/>
            <person name="Reynolds N.K."/>
            <person name="Benny G.L."/>
            <person name="Smith M.E."/>
            <person name="James T.Y."/>
            <person name="Grigoriev I.V."/>
        </authorList>
    </citation>
    <scope>NUCLEOTIDE SEQUENCE [LARGE SCALE GENOMIC DNA]</scope>
</reference>
<feature type="compositionally biased region" description="Gly residues" evidence="1">
    <location>
        <begin position="326"/>
        <end position="338"/>
    </location>
</feature>
<evidence type="ECO:0000313" key="2">
    <source>
        <dbReference type="EMBL" id="RKO87530.1"/>
    </source>
</evidence>
<gene>
    <name evidence="2" type="ORF">BDK51DRAFT_26164</name>
</gene>
<evidence type="ECO:0000313" key="3">
    <source>
        <dbReference type="Proteomes" id="UP000269721"/>
    </source>
</evidence>
<dbReference type="Proteomes" id="UP000269721">
    <property type="component" value="Unassembled WGS sequence"/>
</dbReference>
<keyword evidence="3" id="KW-1185">Reference proteome</keyword>
<evidence type="ECO:0000256" key="1">
    <source>
        <dbReference type="SAM" id="MobiDB-lite"/>
    </source>
</evidence>
<organism evidence="2 3">
    <name type="scientific">Blyttiomyces helicus</name>
    <dbReference type="NCBI Taxonomy" id="388810"/>
    <lineage>
        <taxon>Eukaryota</taxon>
        <taxon>Fungi</taxon>
        <taxon>Fungi incertae sedis</taxon>
        <taxon>Chytridiomycota</taxon>
        <taxon>Chytridiomycota incertae sedis</taxon>
        <taxon>Chytridiomycetes</taxon>
        <taxon>Chytridiomycetes incertae sedis</taxon>
        <taxon>Blyttiomyces</taxon>
    </lineage>
</organism>
<dbReference type="EMBL" id="KZ997349">
    <property type="protein sequence ID" value="RKO87530.1"/>
    <property type="molecule type" value="Genomic_DNA"/>
</dbReference>
<dbReference type="AlphaFoldDB" id="A0A4P9W9N7"/>